<name>A0ABN1LP22_9CLOT</name>
<dbReference type="EMBL" id="BAAACO010000001">
    <property type="protein sequence ID" value="GAA0858525.1"/>
    <property type="molecule type" value="Genomic_DNA"/>
</dbReference>
<dbReference type="SUPFAM" id="SSF55729">
    <property type="entry name" value="Acyl-CoA N-acyltransferases (Nat)"/>
    <property type="match status" value="1"/>
</dbReference>
<feature type="domain" description="N-acetyltransferase" evidence="1">
    <location>
        <begin position="1"/>
        <end position="165"/>
    </location>
</feature>
<organism evidence="2 3">
    <name type="scientific">Clostridium nitritogenes</name>
    <dbReference type="NCBI Taxonomy" id="83340"/>
    <lineage>
        <taxon>Bacteria</taxon>
        <taxon>Bacillati</taxon>
        <taxon>Bacillota</taxon>
        <taxon>Clostridia</taxon>
        <taxon>Eubacteriales</taxon>
        <taxon>Clostridiaceae</taxon>
        <taxon>Clostridium</taxon>
    </lineage>
</organism>
<evidence type="ECO:0000313" key="3">
    <source>
        <dbReference type="Proteomes" id="UP001501764"/>
    </source>
</evidence>
<keyword evidence="3" id="KW-1185">Reference proteome</keyword>
<proteinExistence type="predicted"/>
<dbReference type="PROSITE" id="PS51186">
    <property type="entry name" value="GNAT"/>
    <property type="match status" value="1"/>
</dbReference>
<evidence type="ECO:0000313" key="2">
    <source>
        <dbReference type="EMBL" id="GAA0858525.1"/>
    </source>
</evidence>
<evidence type="ECO:0000259" key="1">
    <source>
        <dbReference type="PROSITE" id="PS51186"/>
    </source>
</evidence>
<dbReference type="GeneID" id="60852719"/>
<comment type="caution">
    <text evidence="2">The sequence shown here is derived from an EMBL/GenBank/DDBJ whole genome shotgun (WGS) entry which is preliminary data.</text>
</comment>
<protein>
    <submittedName>
        <fullName evidence="2">GNAT family N-acetyltransferase</fullName>
    </submittedName>
</protein>
<gene>
    <name evidence="2" type="ORF">GCM10008916_16740</name>
</gene>
<dbReference type="InterPro" id="IPR016181">
    <property type="entry name" value="Acyl_CoA_acyltransferase"/>
</dbReference>
<dbReference type="CDD" id="cd04301">
    <property type="entry name" value="NAT_SF"/>
    <property type="match status" value="1"/>
</dbReference>
<reference evidence="2 3" key="1">
    <citation type="journal article" date="2019" name="Int. J. Syst. Evol. Microbiol.">
        <title>The Global Catalogue of Microorganisms (GCM) 10K type strain sequencing project: providing services to taxonomists for standard genome sequencing and annotation.</title>
        <authorList>
            <consortium name="The Broad Institute Genomics Platform"/>
            <consortium name="The Broad Institute Genome Sequencing Center for Infectious Disease"/>
            <person name="Wu L."/>
            <person name="Ma J."/>
        </authorList>
    </citation>
    <scope>NUCLEOTIDE SEQUENCE [LARGE SCALE GENOMIC DNA]</scope>
    <source>
        <strain evidence="2 3">JCM 6485</strain>
    </source>
</reference>
<accession>A0ABN1LP22</accession>
<dbReference type="Proteomes" id="UP001501764">
    <property type="component" value="Unassembled WGS sequence"/>
</dbReference>
<dbReference type="PANTHER" id="PTHR43415:SF3">
    <property type="entry name" value="GNAT-FAMILY ACETYLTRANSFERASE"/>
    <property type="match status" value="1"/>
</dbReference>
<dbReference type="Gene3D" id="3.40.630.30">
    <property type="match status" value="1"/>
</dbReference>
<dbReference type="Pfam" id="PF00583">
    <property type="entry name" value="Acetyltransf_1"/>
    <property type="match status" value="1"/>
</dbReference>
<dbReference type="RefSeq" id="WP_045724331.1">
    <property type="nucleotide sequence ID" value="NZ_BAAACO010000001.1"/>
</dbReference>
<sequence length="165" mass="19501">MIIRRIKLEDAEKFLNMLKQLDKETKYMLYEEDERNCTIQDMKERLTKREDNTKYTIFIVEDNGEIVGFLSGDRGLVNRIKHSAYVVIGMLEPYRGKGIGVALIEELFKWARNNKIVRLELTVVKDNRYAVNLYKKMGFKVEGIREKAMIVDGKYVDEYYMGRIL</sequence>
<dbReference type="InterPro" id="IPR000182">
    <property type="entry name" value="GNAT_dom"/>
</dbReference>
<dbReference type="PANTHER" id="PTHR43415">
    <property type="entry name" value="SPERMIDINE N(1)-ACETYLTRANSFERASE"/>
    <property type="match status" value="1"/>
</dbReference>